<name>A0ABV5G729_9MICC</name>
<dbReference type="InterPro" id="IPR027417">
    <property type="entry name" value="P-loop_NTPase"/>
</dbReference>
<comment type="caution">
    <text evidence="1">The sequence shown here is derived from an EMBL/GenBank/DDBJ whole genome shotgun (WGS) entry which is preliminary data.</text>
</comment>
<sequence>MPWLSAKLLQTVTVAVLDVPAETAQERILARGEDHETLEYLGAARAAYLDLARSRGWLVVDATGTPEAIVAQLMDAAASGQPRNALQPVARAGHGAAARGPCDSFPGRASSGRR</sequence>
<evidence type="ECO:0000313" key="2">
    <source>
        <dbReference type="Proteomes" id="UP001589575"/>
    </source>
</evidence>
<dbReference type="GO" id="GO:0016301">
    <property type="term" value="F:kinase activity"/>
    <property type="evidence" value="ECO:0007669"/>
    <property type="project" value="UniProtKB-KW"/>
</dbReference>
<dbReference type="EMBL" id="JBHMFI010000002">
    <property type="protein sequence ID" value="MFB9074755.1"/>
    <property type="molecule type" value="Genomic_DNA"/>
</dbReference>
<keyword evidence="1" id="KW-0808">Transferase</keyword>
<dbReference type="Proteomes" id="UP001589575">
    <property type="component" value="Unassembled WGS sequence"/>
</dbReference>
<dbReference type="SUPFAM" id="SSF52540">
    <property type="entry name" value="P-loop containing nucleoside triphosphate hydrolases"/>
    <property type="match status" value="1"/>
</dbReference>
<protein>
    <submittedName>
        <fullName evidence="1">dTMP kinase</fullName>
    </submittedName>
</protein>
<proteinExistence type="predicted"/>
<reference evidence="1 2" key="1">
    <citation type="submission" date="2024-09" db="EMBL/GenBank/DDBJ databases">
        <authorList>
            <person name="Sun Q."/>
            <person name="Mori K."/>
        </authorList>
    </citation>
    <scope>NUCLEOTIDE SEQUENCE [LARGE SCALE GENOMIC DNA]</scope>
    <source>
        <strain evidence="1 2">CCM 7609</strain>
    </source>
</reference>
<organism evidence="1 2">
    <name type="scientific">Citricoccus parietis</name>
    <dbReference type="NCBI Taxonomy" id="592307"/>
    <lineage>
        <taxon>Bacteria</taxon>
        <taxon>Bacillati</taxon>
        <taxon>Actinomycetota</taxon>
        <taxon>Actinomycetes</taxon>
        <taxon>Micrococcales</taxon>
        <taxon>Micrococcaceae</taxon>
        <taxon>Citricoccus</taxon>
    </lineage>
</organism>
<evidence type="ECO:0000313" key="1">
    <source>
        <dbReference type="EMBL" id="MFB9074755.1"/>
    </source>
</evidence>
<accession>A0ABV5G729</accession>
<keyword evidence="2" id="KW-1185">Reference proteome</keyword>
<dbReference type="Gene3D" id="3.40.50.300">
    <property type="entry name" value="P-loop containing nucleotide triphosphate hydrolases"/>
    <property type="match status" value="1"/>
</dbReference>
<gene>
    <name evidence="1" type="ORF">ACFFX0_27625</name>
</gene>
<keyword evidence="1" id="KW-0418">Kinase</keyword>